<feature type="compositionally biased region" description="Polar residues" evidence="9">
    <location>
        <begin position="582"/>
        <end position="608"/>
    </location>
</feature>
<gene>
    <name evidence="12" type="primary">MCPH1</name>
</gene>
<comment type="function">
    <text evidence="7">Implicated in chromosome condensation and DNA damage induced cellular responses. May play a role in neurogenesis and regulation of the size of the cerebral cortex.</text>
</comment>
<dbReference type="GO" id="GO:0005813">
    <property type="term" value="C:centrosome"/>
    <property type="evidence" value="ECO:0007669"/>
    <property type="project" value="UniProtKB-SubCell"/>
</dbReference>
<reference evidence="12" key="1">
    <citation type="submission" date="2025-08" db="UniProtKB">
        <authorList>
            <consortium name="RefSeq"/>
        </authorList>
    </citation>
    <scope>IDENTIFICATION</scope>
    <source>
        <tissue evidence="12">Ear skin</tissue>
    </source>
</reference>
<proteinExistence type="predicted"/>
<dbReference type="FunFam" id="3.40.50.10190:FF:000047">
    <property type="entry name" value="Microcephalin"/>
    <property type="match status" value="1"/>
</dbReference>
<keyword evidence="11" id="KW-1185">Reference proteome</keyword>
<evidence type="ECO:0000256" key="4">
    <source>
        <dbReference type="ARBA" id="ARBA00022553"/>
    </source>
</evidence>
<feature type="region of interest" description="Disordered" evidence="9">
    <location>
        <begin position="507"/>
        <end position="637"/>
    </location>
</feature>
<evidence type="ECO:0000256" key="2">
    <source>
        <dbReference type="ARBA" id="ARBA00017027"/>
    </source>
</evidence>
<dbReference type="AlphaFoldDB" id="A0A8B8S2G9"/>
<accession>A0A8B8S2G9</accession>
<name>A0A8B8S2G9_CAMFR</name>
<feature type="region of interest" description="Disordered" evidence="9">
    <location>
        <begin position="275"/>
        <end position="295"/>
    </location>
</feature>
<dbReference type="CDD" id="cd17736">
    <property type="entry name" value="BRCT_microcephalin_rpt2"/>
    <property type="match status" value="1"/>
</dbReference>
<evidence type="ECO:0000313" key="12">
    <source>
        <dbReference type="RefSeq" id="XP_032324411.1"/>
    </source>
</evidence>
<comment type="subunit">
    <text evidence="8">Interacts with CDC27 and maybe other components of the APC/C complex. Interacts with histone variant H2AX under DNA damage conditions.</text>
</comment>
<protein>
    <recommendedName>
        <fullName evidence="2">Microcephalin</fullName>
    </recommendedName>
</protein>
<feature type="domain" description="BRCT" evidence="10">
    <location>
        <begin position="7"/>
        <end position="99"/>
    </location>
</feature>
<dbReference type="Pfam" id="PF12738">
    <property type="entry name" value="PTCB-BRCT"/>
    <property type="match status" value="1"/>
</dbReference>
<keyword evidence="6" id="KW-0206">Cytoskeleton</keyword>
<feature type="domain" description="BRCT" evidence="10">
    <location>
        <begin position="686"/>
        <end position="744"/>
    </location>
</feature>
<dbReference type="InterPro" id="IPR036420">
    <property type="entry name" value="BRCT_dom_sf"/>
</dbReference>
<keyword evidence="3" id="KW-0963">Cytoplasm</keyword>
<evidence type="ECO:0000256" key="1">
    <source>
        <dbReference type="ARBA" id="ARBA00004300"/>
    </source>
</evidence>
<dbReference type="Pfam" id="PF12258">
    <property type="entry name" value="Microcephalin"/>
    <property type="match status" value="1"/>
</dbReference>
<keyword evidence="4" id="KW-0597">Phosphoprotein</keyword>
<dbReference type="GO" id="GO:0010468">
    <property type="term" value="P:regulation of gene expression"/>
    <property type="evidence" value="ECO:0007669"/>
    <property type="project" value="UniProtKB-ARBA"/>
</dbReference>
<feature type="region of interest" description="Disordered" evidence="9">
    <location>
        <begin position="320"/>
        <end position="393"/>
    </location>
</feature>
<dbReference type="GeneID" id="102511687"/>
<evidence type="ECO:0000256" key="6">
    <source>
        <dbReference type="ARBA" id="ARBA00023212"/>
    </source>
</evidence>
<dbReference type="PROSITE" id="PS50172">
    <property type="entry name" value="BRCT"/>
    <property type="match status" value="3"/>
</dbReference>
<dbReference type="PANTHER" id="PTHR14625">
    <property type="entry name" value="MICROCEPHALIN"/>
    <property type="match status" value="1"/>
</dbReference>
<organism evidence="11 12">
    <name type="scientific">Camelus ferus</name>
    <name type="common">Wild bactrian camel</name>
    <name type="synonym">Camelus bactrianus ferus</name>
    <dbReference type="NCBI Taxonomy" id="419612"/>
    <lineage>
        <taxon>Eukaryota</taxon>
        <taxon>Metazoa</taxon>
        <taxon>Chordata</taxon>
        <taxon>Craniata</taxon>
        <taxon>Vertebrata</taxon>
        <taxon>Euteleostomi</taxon>
        <taxon>Mammalia</taxon>
        <taxon>Eutheria</taxon>
        <taxon>Laurasiatheria</taxon>
        <taxon>Artiodactyla</taxon>
        <taxon>Tylopoda</taxon>
        <taxon>Camelidae</taxon>
        <taxon>Camelus</taxon>
    </lineage>
</organism>
<evidence type="ECO:0000259" key="10">
    <source>
        <dbReference type="PROSITE" id="PS50172"/>
    </source>
</evidence>
<dbReference type="InterPro" id="IPR001357">
    <property type="entry name" value="BRCT_dom"/>
</dbReference>
<evidence type="ECO:0000256" key="9">
    <source>
        <dbReference type="SAM" id="MobiDB-lite"/>
    </source>
</evidence>
<feature type="region of interest" description="Disordered" evidence="9">
    <location>
        <begin position="191"/>
        <end position="212"/>
    </location>
</feature>
<feature type="compositionally biased region" description="Basic residues" evidence="9">
    <location>
        <begin position="350"/>
        <end position="362"/>
    </location>
</feature>
<dbReference type="PANTHER" id="PTHR14625:SF3">
    <property type="entry name" value="MICROCEPHALIN"/>
    <property type="match status" value="1"/>
</dbReference>
<feature type="compositionally biased region" description="Polar residues" evidence="9">
    <location>
        <begin position="196"/>
        <end position="205"/>
    </location>
</feature>
<sequence>MAAAGTPGPPVLKGVVAYVEVWSANGTENYSKTFTNQLVDMGAKVSKTFNKQVTHVVFKDGYRSTWDKARRRGLKLVSVLWVEKCRTAGAHVDEALYPAASTNEHFPSLIKRKRKCMQPKDFIPKTPENDKRLQKKFEKMAKALQQQKTTLGNDVPVLLFESNGSLMYSPSIKICSGRCSAMRERLQEMKEKRENLSPTSSQMIESSHDDTMNSPCEAPLNISHNTLCSEDSCAGGLHSSFDDLCGSSRRGNQERKLDRFVDEIKSDTCVLSPMLKTSSARPSASPCSLSQLTPWKPAGDLLQRRTRQQEEPVGEVTAALSGGLSAGGCDEKRGLSPALPATGGPPVGRSRPRSSSAKRKRMSQNPQPPPVETLKTKRRRREPAAPRLQPCASESGLQFVTRSVVQTLDFGESPYDDYFSPDNLQERNSENLPPGLLAASSQAQLHCRRNLSKRERTSILEMSDFSCIGRNPRSVDGAHLTAKTGPSLQKPVSDRAETALRCLVSRGNPAAGETPGCRSQAVAQSGGDGHLGGRDFPTIHGLAPQKEHPGPGQQGDLLPLKGSSEEVQGSIDAESVQREDTPQTLTSSEGGTQSDCQLSSVGDCNAETSAERRENLPRGQSESVKSGPTRHDVLDGSWEGLTDLIRPHKESKERETGQKPTRTLVMTSMPSEKQNVVVQVVNKLKGFSLAREVCGSTTHVLAGKPRRTLNVLLGIARGCWVLSFEWVLWSLEFGHWISEEPFELSNCFPAAPLCRRERLSSAGLYQGTLFADQPTMFIAPGSNPPRAKLWELVLLCGGQVTRAPRQASIFIGPSPGKKKATIQYLSETWILDSVTQHKVCAVDSYLLR</sequence>
<dbReference type="CDD" id="cd17716">
    <property type="entry name" value="BRCT_microcephalin_rpt1"/>
    <property type="match status" value="1"/>
</dbReference>
<evidence type="ECO:0000256" key="3">
    <source>
        <dbReference type="ARBA" id="ARBA00022490"/>
    </source>
</evidence>
<evidence type="ECO:0000313" key="11">
    <source>
        <dbReference type="Proteomes" id="UP000694856"/>
    </source>
</evidence>
<evidence type="ECO:0000256" key="7">
    <source>
        <dbReference type="ARBA" id="ARBA00025455"/>
    </source>
</evidence>
<dbReference type="Gene3D" id="3.40.50.10190">
    <property type="entry name" value="BRCT domain"/>
    <property type="match status" value="3"/>
</dbReference>
<keyword evidence="5" id="KW-0677">Repeat</keyword>
<dbReference type="GO" id="GO:0000278">
    <property type="term" value="P:mitotic cell cycle"/>
    <property type="evidence" value="ECO:0007669"/>
    <property type="project" value="TreeGrafter"/>
</dbReference>
<dbReference type="KEGG" id="cfr:102511687"/>
<dbReference type="FunFam" id="3.40.50.10190:FF:000055">
    <property type="entry name" value="Microcephalin"/>
    <property type="match status" value="1"/>
</dbReference>
<dbReference type="Proteomes" id="UP000694856">
    <property type="component" value="Chromosome 26"/>
</dbReference>
<feature type="compositionally biased region" description="Polar residues" evidence="9">
    <location>
        <begin position="275"/>
        <end position="293"/>
    </location>
</feature>
<evidence type="ECO:0000256" key="8">
    <source>
        <dbReference type="ARBA" id="ARBA00026061"/>
    </source>
</evidence>
<dbReference type="SUPFAM" id="SSF52113">
    <property type="entry name" value="BRCT domain"/>
    <property type="match status" value="3"/>
</dbReference>
<feature type="domain" description="BRCT" evidence="10">
    <location>
        <begin position="760"/>
        <end position="847"/>
    </location>
</feature>
<dbReference type="CDD" id="cd17751">
    <property type="entry name" value="BRCT_microcephalin_rpt3"/>
    <property type="match status" value="1"/>
</dbReference>
<comment type="subcellular location">
    <subcellularLocation>
        <location evidence="1">Cytoplasm</location>
        <location evidence="1">Cytoskeleton</location>
        <location evidence="1">Microtubule organizing center</location>
        <location evidence="1">Centrosome</location>
    </subcellularLocation>
</comment>
<dbReference type="SMART" id="SM00292">
    <property type="entry name" value="BRCT"/>
    <property type="match status" value="3"/>
</dbReference>
<dbReference type="InterPro" id="IPR022047">
    <property type="entry name" value="Microcephalin-like"/>
</dbReference>
<dbReference type="GO" id="GO:0021987">
    <property type="term" value="P:cerebral cortex development"/>
    <property type="evidence" value="ECO:0007669"/>
    <property type="project" value="InterPro"/>
</dbReference>
<dbReference type="CTD" id="79648"/>
<dbReference type="RefSeq" id="XP_032324411.1">
    <property type="nucleotide sequence ID" value="XM_032468520.1"/>
</dbReference>
<evidence type="ECO:0000256" key="5">
    <source>
        <dbReference type="ARBA" id="ARBA00022737"/>
    </source>
</evidence>
<dbReference type="InterPro" id="IPR029504">
    <property type="entry name" value="Microcephalin_mammal"/>
</dbReference>